<sequence length="115" mass="12922">MHPKRQKLRIEECDIAKMRFHNFSIRFGDYVALYPSCSPKIENGFVKLNVLNASSECPISVQNAKLKQDVVVVTPNGNSSNPLNKLDENANSGATFNIGIYGWIFVLFSIFVNKL</sequence>
<keyword evidence="1" id="KW-1133">Transmembrane helix</keyword>
<keyword evidence="2" id="KW-1185">Reference proteome</keyword>
<evidence type="ECO:0000313" key="2">
    <source>
        <dbReference type="Proteomes" id="UP000887577"/>
    </source>
</evidence>
<proteinExistence type="predicted"/>
<evidence type="ECO:0000313" key="3">
    <source>
        <dbReference type="WBParaSite" id="PSU_v2.g12203.t1"/>
    </source>
</evidence>
<accession>A0A914XZ21</accession>
<dbReference type="WBParaSite" id="PSU_v2.g12203.t1">
    <property type="protein sequence ID" value="PSU_v2.g12203.t1"/>
    <property type="gene ID" value="PSU_v2.g12203"/>
</dbReference>
<organism evidence="2 3">
    <name type="scientific">Panagrolaimus superbus</name>
    <dbReference type="NCBI Taxonomy" id="310955"/>
    <lineage>
        <taxon>Eukaryota</taxon>
        <taxon>Metazoa</taxon>
        <taxon>Ecdysozoa</taxon>
        <taxon>Nematoda</taxon>
        <taxon>Chromadorea</taxon>
        <taxon>Rhabditida</taxon>
        <taxon>Tylenchina</taxon>
        <taxon>Panagrolaimomorpha</taxon>
        <taxon>Panagrolaimoidea</taxon>
        <taxon>Panagrolaimidae</taxon>
        <taxon>Panagrolaimus</taxon>
    </lineage>
</organism>
<keyword evidence="1" id="KW-0472">Membrane</keyword>
<reference evidence="3" key="1">
    <citation type="submission" date="2022-11" db="UniProtKB">
        <authorList>
            <consortium name="WormBaseParasite"/>
        </authorList>
    </citation>
    <scope>IDENTIFICATION</scope>
</reference>
<name>A0A914XZ21_9BILA</name>
<dbReference type="Proteomes" id="UP000887577">
    <property type="component" value="Unplaced"/>
</dbReference>
<dbReference type="AlphaFoldDB" id="A0A914XZ21"/>
<keyword evidence="1" id="KW-0812">Transmembrane</keyword>
<protein>
    <submittedName>
        <fullName evidence="3">Uncharacterized protein</fullName>
    </submittedName>
</protein>
<feature type="transmembrane region" description="Helical" evidence="1">
    <location>
        <begin position="94"/>
        <end position="112"/>
    </location>
</feature>
<evidence type="ECO:0000256" key="1">
    <source>
        <dbReference type="SAM" id="Phobius"/>
    </source>
</evidence>